<dbReference type="AlphaFoldDB" id="A0A9W9P693"/>
<feature type="compositionally biased region" description="Polar residues" evidence="1">
    <location>
        <begin position="14"/>
        <end position="43"/>
    </location>
</feature>
<comment type="caution">
    <text evidence="2">The sequence shown here is derived from an EMBL/GenBank/DDBJ whole genome shotgun (WGS) entry which is preliminary data.</text>
</comment>
<evidence type="ECO:0000256" key="1">
    <source>
        <dbReference type="SAM" id="MobiDB-lite"/>
    </source>
</evidence>
<organism evidence="2 3">
    <name type="scientific">Penicillium chermesinum</name>
    <dbReference type="NCBI Taxonomy" id="63820"/>
    <lineage>
        <taxon>Eukaryota</taxon>
        <taxon>Fungi</taxon>
        <taxon>Dikarya</taxon>
        <taxon>Ascomycota</taxon>
        <taxon>Pezizomycotina</taxon>
        <taxon>Eurotiomycetes</taxon>
        <taxon>Eurotiomycetidae</taxon>
        <taxon>Eurotiales</taxon>
        <taxon>Aspergillaceae</taxon>
        <taxon>Penicillium</taxon>
    </lineage>
</organism>
<dbReference type="OrthoDB" id="5399555at2759"/>
<protein>
    <submittedName>
        <fullName evidence="2">Uncharacterized protein</fullName>
    </submittedName>
</protein>
<evidence type="ECO:0000313" key="3">
    <source>
        <dbReference type="Proteomes" id="UP001150941"/>
    </source>
</evidence>
<evidence type="ECO:0000313" key="2">
    <source>
        <dbReference type="EMBL" id="KAJ5238714.1"/>
    </source>
</evidence>
<dbReference type="GeneID" id="83199933"/>
<reference evidence="2" key="2">
    <citation type="journal article" date="2023" name="IMA Fungus">
        <title>Comparative genomic study of the Penicillium genus elucidates a diverse pangenome and 15 lateral gene transfer events.</title>
        <authorList>
            <person name="Petersen C."/>
            <person name="Sorensen T."/>
            <person name="Nielsen M.R."/>
            <person name="Sondergaard T.E."/>
            <person name="Sorensen J.L."/>
            <person name="Fitzpatrick D.A."/>
            <person name="Frisvad J.C."/>
            <person name="Nielsen K.L."/>
        </authorList>
    </citation>
    <scope>NUCLEOTIDE SEQUENCE</scope>
    <source>
        <strain evidence="2">IBT 19713</strain>
    </source>
</reference>
<dbReference type="RefSeq" id="XP_058331633.1">
    <property type="nucleotide sequence ID" value="XM_058472630.1"/>
</dbReference>
<dbReference type="Proteomes" id="UP001150941">
    <property type="component" value="Unassembled WGS sequence"/>
</dbReference>
<feature type="region of interest" description="Disordered" evidence="1">
    <location>
        <begin position="1"/>
        <end position="50"/>
    </location>
</feature>
<sequence>MTRQPSLDSERPIMSNSNRNSKRFSTISGTPSLAVSDRTTGSLPSGDPRTAEITQYGDGLERLENKPLQAQRFVPTTEKTDNLNKLALGAKVERALGRRMTSQDAVMRRKPVMNEKSAGTA</sequence>
<feature type="region of interest" description="Disordered" evidence="1">
    <location>
        <begin position="98"/>
        <end position="121"/>
    </location>
</feature>
<proteinExistence type="predicted"/>
<name>A0A9W9P693_9EURO</name>
<keyword evidence="3" id="KW-1185">Reference proteome</keyword>
<accession>A0A9W9P693</accession>
<gene>
    <name evidence="2" type="ORF">N7468_003333</name>
</gene>
<dbReference type="EMBL" id="JAPQKS010000003">
    <property type="protein sequence ID" value="KAJ5238714.1"/>
    <property type="molecule type" value="Genomic_DNA"/>
</dbReference>
<reference evidence="2" key="1">
    <citation type="submission" date="2022-11" db="EMBL/GenBank/DDBJ databases">
        <authorList>
            <person name="Petersen C."/>
        </authorList>
    </citation>
    <scope>NUCLEOTIDE SEQUENCE</scope>
    <source>
        <strain evidence="2">IBT 19713</strain>
    </source>
</reference>